<dbReference type="Proteomes" id="UP001283361">
    <property type="component" value="Unassembled WGS sequence"/>
</dbReference>
<name>A0AAE1AJI8_9GAST</name>
<sequence length="98" mass="10810">MTDGVIVSQRLIKGKKSNLGDMMIIGERKPWEGGIFHAEGDTHRDKRDMMIIGERKQWDDGIFHAEGDTDRLKDPVPALGLSSQPVSEFAVKGMAGDS</sequence>
<organism evidence="1 2">
    <name type="scientific">Elysia crispata</name>
    <name type="common">lettuce slug</name>
    <dbReference type="NCBI Taxonomy" id="231223"/>
    <lineage>
        <taxon>Eukaryota</taxon>
        <taxon>Metazoa</taxon>
        <taxon>Spiralia</taxon>
        <taxon>Lophotrochozoa</taxon>
        <taxon>Mollusca</taxon>
        <taxon>Gastropoda</taxon>
        <taxon>Heterobranchia</taxon>
        <taxon>Euthyneura</taxon>
        <taxon>Panpulmonata</taxon>
        <taxon>Sacoglossa</taxon>
        <taxon>Placobranchoidea</taxon>
        <taxon>Plakobranchidae</taxon>
        <taxon>Elysia</taxon>
    </lineage>
</organism>
<reference evidence="1" key="1">
    <citation type="journal article" date="2023" name="G3 (Bethesda)">
        <title>A reference genome for the long-term kleptoplast-retaining sea slug Elysia crispata morphotype clarki.</title>
        <authorList>
            <person name="Eastman K.E."/>
            <person name="Pendleton A.L."/>
            <person name="Shaikh M.A."/>
            <person name="Suttiyut T."/>
            <person name="Ogas R."/>
            <person name="Tomko P."/>
            <person name="Gavelis G."/>
            <person name="Widhalm J.R."/>
            <person name="Wisecaver J.H."/>
        </authorList>
    </citation>
    <scope>NUCLEOTIDE SEQUENCE</scope>
    <source>
        <strain evidence="1">ECLA1</strain>
    </source>
</reference>
<keyword evidence="2" id="KW-1185">Reference proteome</keyword>
<dbReference type="AlphaFoldDB" id="A0AAE1AJI8"/>
<protein>
    <submittedName>
        <fullName evidence="1">Uncharacterized protein</fullName>
    </submittedName>
</protein>
<evidence type="ECO:0000313" key="2">
    <source>
        <dbReference type="Proteomes" id="UP001283361"/>
    </source>
</evidence>
<accession>A0AAE1AJI8</accession>
<dbReference type="EMBL" id="JAWDGP010001820">
    <property type="protein sequence ID" value="KAK3787932.1"/>
    <property type="molecule type" value="Genomic_DNA"/>
</dbReference>
<evidence type="ECO:0000313" key="1">
    <source>
        <dbReference type="EMBL" id="KAK3787932.1"/>
    </source>
</evidence>
<proteinExistence type="predicted"/>
<gene>
    <name evidence="1" type="ORF">RRG08_008951</name>
</gene>
<comment type="caution">
    <text evidence="1">The sequence shown here is derived from an EMBL/GenBank/DDBJ whole genome shotgun (WGS) entry which is preliminary data.</text>
</comment>